<sequence>MSRTFAGLLIAVIACSGCGGDGRPALVPVEGTVTLDGEPLADAQIIFQVVEVEGDYKRPSAGTTDASGKFTIGTYGKDDGLPIGKYNVGIMKRELVGDLPENFNEEDPSETGRPLRYRWVTYPELADPATSGLTAEVTSDGLQPATFDVEESGEVIVEGARAANEP</sequence>
<reference evidence="1 2" key="1">
    <citation type="submission" date="2019-02" db="EMBL/GenBank/DDBJ databases">
        <title>Deep-cultivation of Planctomycetes and their phenomic and genomic characterization uncovers novel biology.</title>
        <authorList>
            <person name="Wiegand S."/>
            <person name="Jogler M."/>
            <person name="Boedeker C."/>
            <person name="Pinto D."/>
            <person name="Vollmers J."/>
            <person name="Rivas-Marin E."/>
            <person name="Kohn T."/>
            <person name="Peeters S.H."/>
            <person name="Heuer A."/>
            <person name="Rast P."/>
            <person name="Oberbeckmann S."/>
            <person name="Bunk B."/>
            <person name="Jeske O."/>
            <person name="Meyerdierks A."/>
            <person name="Storesund J.E."/>
            <person name="Kallscheuer N."/>
            <person name="Luecker S."/>
            <person name="Lage O.M."/>
            <person name="Pohl T."/>
            <person name="Merkel B.J."/>
            <person name="Hornburger P."/>
            <person name="Mueller R.-W."/>
            <person name="Bruemmer F."/>
            <person name="Labrenz M."/>
            <person name="Spormann A.M."/>
            <person name="Op den Camp H."/>
            <person name="Overmann J."/>
            <person name="Amann R."/>
            <person name="Jetten M.S.M."/>
            <person name="Mascher T."/>
            <person name="Medema M.H."/>
            <person name="Devos D.P."/>
            <person name="Kaster A.-K."/>
            <person name="Ovreas L."/>
            <person name="Rohde M."/>
            <person name="Galperin M.Y."/>
            <person name="Jogler C."/>
        </authorList>
    </citation>
    <scope>NUCLEOTIDE SEQUENCE [LARGE SCALE GENOMIC DNA]</scope>
    <source>
        <strain evidence="1 2">Mal4</strain>
    </source>
</reference>
<accession>A0A517Z7S9</accession>
<dbReference type="Proteomes" id="UP000320496">
    <property type="component" value="Chromosome"/>
</dbReference>
<evidence type="ECO:0000313" key="1">
    <source>
        <dbReference type="EMBL" id="QDU38532.1"/>
    </source>
</evidence>
<evidence type="ECO:0008006" key="3">
    <source>
        <dbReference type="Google" id="ProtNLM"/>
    </source>
</evidence>
<dbReference type="PROSITE" id="PS51257">
    <property type="entry name" value="PROKAR_LIPOPROTEIN"/>
    <property type="match status" value="1"/>
</dbReference>
<keyword evidence="2" id="KW-1185">Reference proteome</keyword>
<dbReference type="KEGG" id="mri:Mal4_28610"/>
<organism evidence="1 2">
    <name type="scientific">Maioricimonas rarisocia</name>
    <dbReference type="NCBI Taxonomy" id="2528026"/>
    <lineage>
        <taxon>Bacteria</taxon>
        <taxon>Pseudomonadati</taxon>
        <taxon>Planctomycetota</taxon>
        <taxon>Planctomycetia</taxon>
        <taxon>Planctomycetales</taxon>
        <taxon>Planctomycetaceae</taxon>
        <taxon>Maioricimonas</taxon>
    </lineage>
</organism>
<dbReference type="EMBL" id="CP036275">
    <property type="protein sequence ID" value="QDU38532.1"/>
    <property type="molecule type" value="Genomic_DNA"/>
</dbReference>
<dbReference type="RefSeq" id="WP_145369804.1">
    <property type="nucleotide sequence ID" value="NZ_CP036275.1"/>
</dbReference>
<proteinExistence type="predicted"/>
<dbReference type="OrthoDB" id="289014at2"/>
<gene>
    <name evidence="1" type="ORF">Mal4_28610</name>
</gene>
<protein>
    <recommendedName>
        <fullName evidence="3">Carboxypeptidase regulatory-like domain-containing protein</fullName>
    </recommendedName>
</protein>
<evidence type="ECO:0000313" key="2">
    <source>
        <dbReference type="Proteomes" id="UP000320496"/>
    </source>
</evidence>
<name>A0A517Z7S9_9PLAN</name>
<dbReference type="AlphaFoldDB" id="A0A517Z7S9"/>